<reference evidence="4 5" key="1">
    <citation type="submission" date="2024-10" db="EMBL/GenBank/DDBJ databases">
        <authorList>
            <person name="Kim D."/>
        </authorList>
    </citation>
    <scope>NUCLEOTIDE SEQUENCE [LARGE SCALE GENOMIC DNA]</scope>
    <source>
        <strain evidence="4">Taebaek</strain>
    </source>
</reference>
<dbReference type="Pfam" id="PF01391">
    <property type="entry name" value="Collagen"/>
    <property type="match status" value="2"/>
</dbReference>
<keyword evidence="3" id="KW-0812">Transmembrane</keyword>
<evidence type="ECO:0000256" key="1">
    <source>
        <dbReference type="ARBA" id="ARBA00022737"/>
    </source>
</evidence>
<keyword evidence="5" id="KW-1185">Reference proteome</keyword>
<sequence length="369" mass="37905">MGRSSAVGSANRCVLPQRVTWAAASMAFLSFASVFVSVPIMLIEVAHLEGEISEHRQMYMDLSNKMWRSVMEQNEMIRLERSVGVIRRRRQYESSPTAVPKVSSSCPQGPKGSPGESGEPGSDGEPGSPGSLGLSPAAEPPSENPYGAGGNGQSCGKCPAGPMGLPGYKGKRGTRGEKGQKGAPGMPGRDGQPGDEGPEGENGLPGDIGDNGPRGTPGEDGIGYAKGAPGSKGEIGAPGMVGDEGPPGERGDDSPPGPQGEMGPPGRSGERGKDGAQGMPGAQGSPGADAEYCPCPERSKGAEGIQQSAQVDKTAPLANAKQYDAGTNSSKNIEQASVSDQSIASRRFAAYSKLAHSAMLRRRHLPQPT</sequence>
<dbReference type="Proteomes" id="UP001620645">
    <property type="component" value="Unassembled WGS sequence"/>
</dbReference>
<accession>A0ABD2HX07</accession>
<dbReference type="InterPro" id="IPR008160">
    <property type="entry name" value="Collagen"/>
</dbReference>
<feature type="region of interest" description="Disordered" evidence="2">
    <location>
        <begin position="166"/>
        <end position="314"/>
    </location>
</feature>
<evidence type="ECO:0000313" key="5">
    <source>
        <dbReference type="Proteomes" id="UP001620645"/>
    </source>
</evidence>
<dbReference type="AlphaFoldDB" id="A0ABD2HX07"/>
<comment type="caution">
    <text evidence="4">The sequence shown here is derived from an EMBL/GenBank/DDBJ whole genome shotgun (WGS) entry which is preliminary data.</text>
</comment>
<feature type="compositionally biased region" description="Low complexity" evidence="2">
    <location>
        <begin position="109"/>
        <end position="136"/>
    </location>
</feature>
<evidence type="ECO:0000256" key="3">
    <source>
        <dbReference type="SAM" id="Phobius"/>
    </source>
</evidence>
<protein>
    <recommendedName>
        <fullName evidence="6">Nematode cuticle collagen N-terminal domain-containing protein</fullName>
    </recommendedName>
</protein>
<keyword evidence="3" id="KW-0472">Membrane</keyword>
<keyword evidence="1" id="KW-0677">Repeat</keyword>
<feature type="compositionally biased region" description="Polar residues" evidence="2">
    <location>
        <begin position="93"/>
        <end position="107"/>
    </location>
</feature>
<evidence type="ECO:0000256" key="2">
    <source>
        <dbReference type="SAM" id="MobiDB-lite"/>
    </source>
</evidence>
<evidence type="ECO:0008006" key="6">
    <source>
        <dbReference type="Google" id="ProtNLM"/>
    </source>
</evidence>
<feature type="region of interest" description="Disordered" evidence="2">
    <location>
        <begin position="90"/>
        <end position="153"/>
    </location>
</feature>
<evidence type="ECO:0000313" key="4">
    <source>
        <dbReference type="EMBL" id="KAL3072427.1"/>
    </source>
</evidence>
<proteinExistence type="predicted"/>
<dbReference type="PANTHER" id="PTHR24637">
    <property type="entry name" value="COLLAGEN"/>
    <property type="match status" value="1"/>
</dbReference>
<organism evidence="4 5">
    <name type="scientific">Heterodera schachtii</name>
    <name type="common">Sugarbeet cyst nematode worm</name>
    <name type="synonym">Tylenchus schachtii</name>
    <dbReference type="NCBI Taxonomy" id="97005"/>
    <lineage>
        <taxon>Eukaryota</taxon>
        <taxon>Metazoa</taxon>
        <taxon>Ecdysozoa</taxon>
        <taxon>Nematoda</taxon>
        <taxon>Chromadorea</taxon>
        <taxon>Rhabditida</taxon>
        <taxon>Tylenchina</taxon>
        <taxon>Tylenchomorpha</taxon>
        <taxon>Tylenchoidea</taxon>
        <taxon>Heteroderidae</taxon>
        <taxon>Heteroderinae</taxon>
        <taxon>Heterodera</taxon>
    </lineage>
</organism>
<dbReference type="EMBL" id="JBICCN010000373">
    <property type="protein sequence ID" value="KAL3072427.1"/>
    <property type="molecule type" value="Genomic_DNA"/>
</dbReference>
<name>A0ABD2HX07_HETSC</name>
<keyword evidence="3" id="KW-1133">Transmembrane helix</keyword>
<feature type="transmembrane region" description="Helical" evidence="3">
    <location>
        <begin position="21"/>
        <end position="43"/>
    </location>
</feature>
<gene>
    <name evidence="4" type="ORF">niasHS_017401</name>
</gene>
<dbReference type="PANTHER" id="PTHR24637:SF334">
    <property type="entry name" value="NEMATODE CUTICLE COLLAGEN N-TERMINAL DOMAIN-CONTAINING PROTEIN"/>
    <property type="match status" value="1"/>
</dbReference>